<name>A0A914GQL5_GLORO</name>
<reference evidence="5" key="1">
    <citation type="submission" date="2022-11" db="UniProtKB">
        <authorList>
            <consortium name="WormBaseParasite"/>
        </authorList>
    </citation>
    <scope>IDENTIFICATION</scope>
</reference>
<dbReference type="WBParaSite" id="Gr19_v10_g10418.t1">
    <property type="protein sequence ID" value="Gr19_v10_g10418.t1"/>
    <property type="gene ID" value="Gr19_v10_g10418"/>
</dbReference>
<keyword evidence="4" id="KW-1185">Reference proteome</keyword>
<dbReference type="InterPro" id="IPR007889">
    <property type="entry name" value="HTH_Psq"/>
</dbReference>
<evidence type="ECO:0000313" key="5">
    <source>
        <dbReference type="WBParaSite" id="Gr19_v10_g10418.t1"/>
    </source>
</evidence>
<protein>
    <submittedName>
        <fullName evidence="5">HTH psq-type domain-containing protein</fullName>
    </submittedName>
</protein>
<feature type="compositionally biased region" description="Basic and acidic residues" evidence="2">
    <location>
        <begin position="253"/>
        <end position="267"/>
    </location>
</feature>
<dbReference type="GO" id="GO:0003677">
    <property type="term" value="F:DNA binding"/>
    <property type="evidence" value="ECO:0007669"/>
    <property type="project" value="InterPro"/>
</dbReference>
<feature type="compositionally biased region" description="Polar residues" evidence="2">
    <location>
        <begin position="384"/>
        <end position="395"/>
    </location>
</feature>
<feature type="region of interest" description="Disordered" evidence="2">
    <location>
        <begin position="360"/>
        <end position="412"/>
    </location>
</feature>
<feature type="region of interest" description="Disordered" evidence="2">
    <location>
        <begin position="137"/>
        <end position="163"/>
    </location>
</feature>
<feature type="compositionally biased region" description="Gly residues" evidence="2">
    <location>
        <begin position="139"/>
        <end position="162"/>
    </location>
</feature>
<dbReference type="Pfam" id="PF04218">
    <property type="entry name" value="CENP-B_N"/>
    <property type="match status" value="1"/>
</dbReference>
<dbReference type="SUPFAM" id="SSF46689">
    <property type="entry name" value="Homeodomain-like"/>
    <property type="match status" value="1"/>
</dbReference>
<proteinExistence type="predicted"/>
<dbReference type="Proteomes" id="UP000887572">
    <property type="component" value="Unplaced"/>
</dbReference>
<evidence type="ECO:0000256" key="1">
    <source>
        <dbReference type="ARBA" id="ARBA00004123"/>
    </source>
</evidence>
<dbReference type="GO" id="GO:0005634">
    <property type="term" value="C:nucleus"/>
    <property type="evidence" value="ECO:0007669"/>
    <property type="project" value="UniProtKB-SubCell"/>
</dbReference>
<feature type="region of interest" description="Disordered" evidence="2">
    <location>
        <begin position="437"/>
        <end position="463"/>
    </location>
</feature>
<evidence type="ECO:0000259" key="3">
    <source>
        <dbReference type="Pfam" id="PF04218"/>
    </source>
</evidence>
<comment type="subcellular location">
    <subcellularLocation>
        <location evidence="1">Nucleus</location>
    </subcellularLocation>
</comment>
<feature type="compositionally biased region" description="Polar residues" evidence="2">
    <location>
        <begin position="241"/>
        <end position="250"/>
    </location>
</feature>
<feature type="domain" description="HTH psq-type" evidence="3">
    <location>
        <begin position="67"/>
        <end position="116"/>
    </location>
</feature>
<sequence length="595" mass="63999">MVDNGTAPPPPPPPSFRFNVLISNQCHSLNGGLLCKEENLMEDEAAKRRETEGDEEEERGAKTAKKKKPYKELTLEEKVELIRLAERCSNLSQASIAERYAIAKSNVCRILQRKDEYIMALESAGFAGSRKRKLRAVPSGGGLSGGGGSTEGGERAAGGGVNGNCEQQAEARASGGGGEEVAEGMVDMELTEEDGRDSDALRVHMSNEHNIGRAFLCRCCNWAFRDKNALHEHLMERRTDQTTGEDNNGISLKGEERRNLSPKEGRTGDTMPMPSSIGLSLDQLSLASEQNTLMATIWSNILLNQSQLRHHLANGRAAAATGVEQENMPKTDGGGGPNRTSEQIVDFAFAHHLASAFTSSQAQPSSSASSSSSSSSSFLPAMPTGTTVIVQNGVPSSSSSTSSSSSSSSSSASSLSSSSFSNNCLIHSSSLPLGASSFDSDSELSSHSQTISPTHSDRGTRRFVPPTQKQQNVAGGATNFHQNVAQQQTEAQCAHCLVAKPRLLLAQARSSYLEATTVSFQNELLRLNAKCLLAEQCVRRLEMELRQWRERNDFLRFRLLECREKTLEIIAGGGTAGAQTELSKFVGDVLKITLV</sequence>
<feature type="compositionally biased region" description="Low complexity" evidence="2">
    <location>
        <begin position="360"/>
        <end position="378"/>
    </location>
</feature>
<dbReference type="InterPro" id="IPR009057">
    <property type="entry name" value="Homeodomain-like_sf"/>
</dbReference>
<dbReference type="Gene3D" id="3.30.160.60">
    <property type="entry name" value="Classic Zinc Finger"/>
    <property type="match status" value="1"/>
</dbReference>
<dbReference type="AlphaFoldDB" id="A0A914GQL5"/>
<feature type="region of interest" description="Disordered" evidence="2">
    <location>
        <begin position="316"/>
        <end position="341"/>
    </location>
</feature>
<dbReference type="Gene3D" id="1.10.10.60">
    <property type="entry name" value="Homeodomain-like"/>
    <property type="match status" value="1"/>
</dbReference>
<feature type="compositionally biased region" description="Low complexity" evidence="2">
    <location>
        <begin position="437"/>
        <end position="448"/>
    </location>
</feature>
<evidence type="ECO:0000313" key="4">
    <source>
        <dbReference type="Proteomes" id="UP000887572"/>
    </source>
</evidence>
<feature type="region of interest" description="Disordered" evidence="2">
    <location>
        <begin position="44"/>
        <end position="67"/>
    </location>
</feature>
<evidence type="ECO:0000256" key="2">
    <source>
        <dbReference type="SAM" id="MobiDB-lite"/>
    </source>
</evidence>
<organism evidence="4 5">
    <name type="scientific">Globodera rostochiensis</name>
    <name type="common">Golden nematode worm</name>
    <name type="synonym">Heterodera rostochiensis</name>
    <dbReference type="NCBI Taxonomy" id="31243"/>
    <lineage>
        <taxon>Eukaryota</taxon>
        <taxon>Metazoa</taxon>
        <taxon>Ecdysozoa</taxon>
        <taxon>Nematoda</taxon>
        <taxon>Chromadorea</taxon>
        <taxon>Rhabditida</taxon>
        <taxon>Tylenchina</taxon>
        <taxon>Tylenchomorpha</taxon>
        <taxon>Tylenchoidea</taxon>
        <taxon>Heteroderidae</taxon>
        <taxon>Heteroderinae</taxon>
        <taxon>Globodera</taxon>
    </lineage>
</organism>
<feature type="region of interest" description="Disordered" evidence="2">
    <location>
        <begin position="236"/>
        <end position="274"/>
    </location>
</feature>
<accession>A0A914GQL5</accession>
<feature type="compositionally biased region" description="Low complexity" evidence="2">
    <location>
        <begin position="396"/>
        <end position="412"/>
    </location>
</feature>